<dbReference type="AlphaFoldDB" id="A0AAE1P8N2"/>
<evidence type="ECO:0000313" key="2">
    <source>
        <dbReference type="Proteomes" id="UP001292094"/>
    </source>
</evidence>
<reference evidence="1" key="1">
    <citation type="submission" date="2023-11" db="EMBL/GenBank/DDBJ databases">
        <title>Genome assemblies of two species of porcelain crab, Petrolisthes cinctipes and Petrolisthes manimaculis (Anomura: Porcellanidae).</title>
        <authorList>
            <person name="Angst P."/>
        </authorList>
    </citation>
    <scope>NUCLEOTIDE SEQUENCE</scope>
    <source>
        <strain evidence="1">PB745_02</strain>
        <tissue evidence="1">Gill</tissue>
    </source>
</reference>
<sequence>MQSVLCRVHSVQTPEDQTAVSDDRQLVWLSTDELMMIRTKWIHARNNKEVMMMMAQYYTLSSDGHIAYTVPVEHYTTLQYLKGFNCHTDELIFGQL</sequence>
<accession>A0AAE1P8N2</accession>
<proteinExistence type="predicted"/>
<evidence type="ECO:0000313" key="1">
    <source>
        <dbReference type="EMBL" id="KAK4302692.1"/>
    </source>
</evidence>
<protein>
    <submittedName>
        <fullName evidence="1">Uncharacterized protein</fullName>
    </submittedName>
</protein>
<dbReference type="EMBL" id="JAWZYT010002690">
    <property type="protein sequence ID" value="KAK4302692.1"/>
    <property type="molecule type" value="Genomic_DNA"/>
</dbReference>
<gene>
    <name evidence="1" type="ORF">Pmani_025231</name>
</gene>
<keyword evidence="2" id="KW-1185">Reference proteome</keyword>
<name>A0AAE1P8N2_9EUCA</name>
<organism evidence="1 2">
    <name type="scientific">Petrolisthes manimaculis</name>
    <dbReference type="NCBI Taxonomy" id="1843537"/>
    <lineage>
        <taxon>Eukaryota</taxon>
        <taxon>Metazoa</taxon>
        <taxon>Ecdysozoa</taxon>
        <taxon>Arthropoda</taxon>
        <taxon>Crustacea</taxon>
        <taxon>Multicrustacea</taxon>
        <taxon>Malacostraca</taxon>
        <taxon>Eumalacostraca</taxon>
        <taxon>Eucarida</taxon>
        <taxon>Decapoda</taxon>
        <taxon>Pleocyemata</taxon>
        <taxon>Anomura</taxon>
        <taxon>Galatheoidea</taxon>
        <taxon>Porcellanidae</taxon>
        <taxon>Petrolisthes</taxon>
    </lineage>
</organism>
<dbReference type="Proteomes" id="UP001292094">
    <property type="component" value="Unassembled WGS sequence"/>
</dbReference>
<comment type="caution">
    <text evidence="1">The sequence shown here is derived from an EMBL/GenBank/DDBJ whole genome shotgun (WGS) entry which is preliminary data.</text>
</comment>